<evidence type="ECO:0000256" key="2">
    <source>
        <dbReference type="SAM" id="Phobius"/>
    </source>
</evidence>
<dbReference type="EnsemblMetazoa" id="XM_019993099.1">
    <property type="protein sequence ID" value="XP_019848658.1"/>
    <property type="gene ID" value="LOC109580195"/>
</dbReference>
<feature type="transmembrane region" description="Helical" evidence="2">
    <location>
        <begin position="61"/>
        <end position="81"/>
    </location>
</feature>
<sequence length="494" mass="57421">MLPVRAQKIKMVTVLLLKYTCHTLPIPKEKDRPKGLLKSLKRLFQVFYWSIAHYYAQHSSYFVYLLVGIGLVSLSSRYEFFYLLKPAGYIHSIYYMIWSTVFISDVICLWLYINVLIHILTAYGRYLESWQLTRKKYGLILPLSSGFFCLLISCYSIYYSYSDISRWNGKFHKYMLPSYWFYKLLMYSRIAQNVLSCLIISLSVPVTRYWLRLMSPQIRESMLHILPWYFFNKFERLLTLATMQSVITKSTYTELFLRFIVLQGFLLYIPSLSLTIANTYVFPILHNPNTDQKIVKGKVYHGNLDLEPLRAMVTGVTTPVVDYPSRTELVRGASSERFKNFLQPAHSSRQLDNSMQDPRGSAGSRGETVRTNAPFSFTRPPDEGAAGDTIDDVPIISDEKEATEKREEVQIGTIEEETEEELKEEEDTKHKEKEESTQDEREIHNDDVLQNLDLVEIDYASVVTEASEEIKELLVVNTDEDESLHPSPIDQQHQ</sequence>
<proteinExistence type="predicted"/>
<evidence type="ECO:0000256" key="1">
    <source>
        <dbReference type="SAM" id="MobiDB-lite"/>
    </source>
</evidence>
<organism evidence="3">
    <name type="scientific">Amphimedon queenslandica</name>
    <name type="common">Sponge</name>
    <dbReference type="NCBI Taxonomy" id="400682"/>
    <lineage>
        <taxon>Eukaryota</taxon>
        <taxon>Metazoa</taxon>
        <taxon>Porifera</taxon>
        <taxon>Demospongiae</taxon>
        <taxon>Heteroscleromorpha</taxon>
        <taxon>Haplosclerida</taxon>
        <taxon>Niphatidae</taxon>
        <taxon>Amphimedon</taxon>
    </lineage>
</organism>
<dbReference type="Proteomes" id="UP000007879">
    <property type="component" value="Unassembled WGS sequence"/>
</dbReference>
<name>A0A1X7VIQ8_AMPQE</name>
<accession>A0A1X7VIQ8</accession>
<protein>
    <submittedName>
        <fullName evidence="3">Uncharacterized protein</fullName>
    </submittedName>
</protein>
<feature type="transmembrane region" description="Helical" evidence="2">
    <location>
        <begin position="255"/>
        <end position="277"/>
    </location>
</feature>
<feature type="transmembrane region" description="Helical" evidence="2">
    <location>
        <begin position="190"/>
        <end position="211"/>
    </location>
</feature>
<evidence type="ECO:0000313" key="3">
    <source>
        <dbReference type="EnsemblMetazoa" id="Aqu2.1.39932_001"/>
    </source>
</evidence>
<keyword evidence="2" id="KW-1133">Transmembrane helix</keyword>
<dbReference type="EnsemblMetazoa" id="Aqu2.1.39932_001">
    <property type="protein sequence ID" value="Aqu2.1.39932_001"/>
    <property type="gene ID" value="Aqu2.1.39932"/>
</dbReference>
<feature type="transmembrane region" description="Helical" evidence="2">
    <location>
        <begin position="93"/>
        <end position="117"/>
    </location>
</feature>
<keyword evidence="2" id="KW-0812">Transmembrane</keyword>
<feature type="compositionally biased region" description="Polar residues" evidence="1">
    <location>
        <begin position="345"/>
        <end position="356"/>
    </location>
</feature>
<feature type="compositionally biased region" description="Basic and acidic residues" evidence="1">
    <location>
        <begin position="397"/>
        <end position="409"/>
    </location>
</feature>
<feature type="region of interest" description="Disordered" evidence="1">
    <location>
        <begin position="342"/>
        <end position="447"/>
    </location>
</feature>
<feature type="transmembrane region" description="Helical" evidence="2">
    <location>
        <begin position="137"/>
        <end position="158"/>
    </location>
</feature>
<reference evidence="3" key="2">
    <citation type="submission" date="2017-05" db="UniProtKB">
        <authorList>
            <consortium name="EnsemblMetazoa"/>
        </authorList>
    </citation>
    <scope>IDENTIFICATION</scope>
</reference>
<dbReference type="InParanoid" id="A0A1X7VIQ8"/>
<gene>
    <name evidence="3" type="primary">109580195</name>
</gene>
<evidence type="ECO:0000313" key="4">
    <source>
        <dbReference type="Proteomes" id="UP000007879"/>
    </source>
</evidence>
<keyword evidence="4" id="KW-1185">Reference proteome</keyword>
<reference evidence="4" key="1">
    <citation type="journal article" date="2010" name="Nature">
        <title>The Amphimedon queenslandica genome and the evolution of animal complexity.</title>
        <authorList>
            <person name="Srivastava M."/>
            <person name="Simakov O."/>
            <person name="Chapman J."/>
            <person name="Fahey B."/>
            <person name="Gauthier M.E."/>
            <person name="Mitros T."/>
            <person name="Richards G.S."/>
            <person name="Conaco C."/>
            <person name="Dacre M."/>
            <person name="Hellsten U."/>
            <person name="Larroux C."/>
            <person name="Putnam N.H."/>
            <person name="Stanke M."/>
            <person name="Adamska M."/>
            <person name="Darling A."/>
            <person name="Degnan S.M."/>
            <person name="Oakley T.H."/>
            <person name="Plachetzki D.C."/>
            <person name="Zhai Y."/>
            <person name="Adamski M."/>
            <person name="Calcino A."/>
            <person name="Cummins S.F."/>
            <person name="Goodstein D.M."/>
            <person name="Harris C."/>
            <person name="Jackson D.J."/>
            <person name="Leys S.P."/>
            <person name="Shu S."/>
            <person name="Woodcroft B.J."/>
            <person name="Vervoort M."/>
            <person name="Kosik K.S."/>
            <person name="Manning G."/>
            <person name="Degnan B.M."/>
            <person name="Rokhsar D.S."/>
        </authorList>
    </citation>
    <scope>NUCLEOTIDE SEQUENCE [LARGE SCALE GENOMIC DNA]</scope>
</reference>
<feature type="compositionally biased region" description="Acidic residues" evidence="1">
    <location>
        <begin position="414"/>
        <end position="425"/>
    </location>
</feature>
<dbReference type="KEGG" id="aqu:109580195"/>
<feature type="compositionally biased region" description="Basic and acidic residues" evidence="1">
    <location>
        <begin position="426"/>
        <end position="447"/>
    </location>
</feature>
<dbReference type="AlphaFoldDB" id="A0A1X7VIQ8"/>
<keyword evidence="2" id="KW-0472">Membrane</keyword>